<proteinExistence type="predicted"/>
<feature type="compositionally biased region" description="Polar residues" evidence="1">
    <location>
        <begin position="146"/>
        <end position="155"/>
    </location>
</feature>
<dbReference type="PROSITE" id="PS50125">
    <property type="entry name" value="GUANYLATE_CYCLASE_2"/>
    <property type="match status" value="1"/>
</dbReference>
<keyword evidence="5" id="KW-1185">Reference proteome</keyword>
<keyword evidence="2" id="KW-1133">Transmembrane helix</keyword>
<dbReference type="Proteomes" id="UP001642464">
    <property type="component" value="Unassembled WGS sequence"/>
</dbReference>
<dbReference type="SUPFAM" id="SSF55073">
    <property type="entry name" value="Nucleotide cyclase"/>
    <property type="match status" value="1"/>
</dbReference>
<feature type="compositionally biased region" description="Basic and acidic residues" evidence="1">
    <location>
        <begin position="1"/>
        <end position="10"/>
    </location>
</feature>
<dbReference type="PANTHER" id="PTHR43081">
    <property type="entry name" value="ADENYLATE CYCLASE, TERMINAL-DIFFERENTIATION SPECIFIC-RELATED"/>
    <property type="match status" value="1"/>
</dbReference>
<dbReference type="Pfam" id="PF00211">
    <property type="entry name" value="Guanylate_cyc"/>
    <property type="match status" value="1"/>
</dbReference>
<gene>
    <name evidence="4" type="ORF">SCF082_LOCUS47612</name>
</gene>
<keyword evidence="2" id="KW-0812">Transmembrane</keyword>
<feature type="domain" description="Guanylate cyclase" evidence="3">
    <location>
        <begin position="811"/>
        <end position="947"/>
    </location>
</feature>
<feature type="region of interest" description="Disordered" evidence="1">
    <location>
        <begin position="135"/>
        <end position="172"/>
    </location>
</feature>
<dbReference type="SMART" id="SM00044">
    <property type="entry name" value="CYCc"/>
    <property type="match status" value="1"/>
</dbReference>
<feature type="region of interest" description="Disordered" evidence="1">
    <location>
        <begin position="1"/>
        <end position="42"/>
    </location>
</feature>
<protein>
    <submittedName>
        <fullName evidence="4">Adenylate cyclase 1 (ATP pyrophosphate-lyase 1) (Adenylyl cyclase 1)</fullName>
    </submittedName>
</protein>
<dbReference type="EMBL" id="CAXAMM010041913">
    <property type="protein sequence ID" value="CAK9101853.1"/>
    <property type="molecule type" value="Genomic_DNA"/>
</dbReference>
<sequence>MWCGKDKGMKEEEEGQEGHGQGSPGDVEEQLEAAEQEVDASSAALAESNRDVVVPNLQRTIELKEADYASNNKNLVAASQRRLLKAATAAGFTSSSTTGNATTAGASSVALQPIALSSEIEALLFDIDELDAERQGPSVKNGGASGDSSSGTLAGSSRKRRRQLQGTGELNNADTLQPRTSCGFHLMWKYRTFVLVSVVLLQTVTILGLVLPSALAVRNTYDTLNSNCLAVSDRQLELSSDAILGVSRSLGSVGGGSLMQHLVSEALAHPTHAVNAVLLSLSYARQSFSEPWLLGTYGNDRVAPGSELNVTLWEQSMTGIASSFLLSNTMQTTSKIFAVFDSQYLDVQFSRSNNGTVTAGATAVLFRDGGVGSPEFSGSSFAVTNLSTGIPEVSRFNLNNKYILDSEQSLYEALSFERNPRKGEWSTASEFVDVFTNTSHFGYAFTWPWFDCQGSSADLADCFQGALGGVISMFELDRYCDFLINLLMMSLRPVEQWLDEGILVNVTNPENGLRSIQVRLTEDLVPPNSLAQEDFANLTNQTIAFLVSANDNLERGILVANSGATGSSLEAAPDSGFFGAVEPVMATQSSDPRVSRIAIKLESLYGTIVKSNTNYTQGTSTLINFEDDTICAGFTIEDHSKCLLVTTTMVGTPEVAMFQASNELNFLAVSVLPYVFMSGNLTSEVLKTRQTFTGFEQQASDELNQTILAEVVLAIVLFIVSVVLAFVLSIMVSRPLERLNKSMLRLQDLDFRDTDRYHSRIYEVNNVQATFSALRSTLRTVERFLPRTVVRQILLDQNDMRNLHVESRQVTIFFSDLQGFTSIAEALEPNELLRLLTSYLTVMSRVIESYEGTVGEIQGDGILAFWNTPDRVAEHAAKACASALAQQQALQEINASLAPILDQHGLEPLSLRIGIHTGSVLTGNIGSTSKMKFGCVGDAINLASRLEGICKLYGTSIICSADTFSCLPPGTFLCRKLDLVTVKGKTQPTTLYEVVAVERSFTQYRLARVLGSKAGKPITLPGHGKLEASNVVRVVSEFLPSGPVADARRQAIDTYSRSLDLYIRGDFKLAHEELCADGAQDQDPASRHLLLCIDEALRKHGPQVPPEAGWTGVTSLHEKNF</sequence>
<reference evidence="4 5" key="1">
    <citation type="submission" date="2024-02" db="EMBL/GenBank/DDBJ databases">
        <authorList>
            <person name="Chen Y."/>
            <person name="Shah S."/>
            <person name="Dougan E. K."/>
            <person name="Thang M."/>
            <person name="Chan C."/>
        </authorList>
    </citation>
    <scope>NUCLEOTIDE SEQUENCE [LARGE SCALE GENOMIC DNA]</scope>
</reference>
<dbReference type="InterPro" id="IPR001054">
    <property type="entry name" value="A/G_cyclase"/>
</dbReference>
<evidence type="ECO:0000256" key="2">
    <source>
        <dbReference type="SAM" id="Phobius"/>
    </source>
</evidence>
<keyword evidence="2" id="KW-0472">Membrane</keyword>
<evidence type="ECO:0000313" key="4">
    <source>
        <dbReference type="EMBL" id="CAK9101853.1"/>
    </source>
</evidence>
<evidence type="ECO:0000256" key="1">
    <source>
        <dbReference type="SAM" id="MobiDB-lite"/>
    </source>
</evidence>
<dbReference type="Gene3D" id="6.10.340.10">
    <property type="match status" value="1"/>
</dbReference>
<accession>A0ABP0RMK9</accession>
<dbReference type="CDD" id="cd07302">
    <property type="entry name" value="CHD"/>
    <property type="match status" value="1"/>
</dbReference>
<evidence type="ECO:0000313" key="5">
    <source>
        <dbReference type="Proteomes" id="UP001642464"/>
    </source>
</evidence>
<dbReference type="InterPro" id="IPR050697">
    <property type="entry name" value="Adenylyl/Guanylyl_Cyclase_3/4"/>
</dbReference>
<dbReference type="InterPro" id="IPR029787">
    <property type="entry name" value="Nucleotide_cyclase"/>
</dbReference>
<name>A0ABP0RMK9_9DINO</name>
<dbReference type="PANTHER" id="PTHR43081:SF1">
    <property type="entry name" value="ADENYLATE CYCLASE, TERMINAL-DIFFERENTIATION SPECIFIC"/>
    <property type="match status" value="1"/>
</dbReference>
<feature type="transmembrane region" description="Helical" evidence="2">
    <location>
        <begin position="193"/>
        <end position="217"/>
    </location>
</feature>
<comment type="caution">
    <text evidence="4">The sequence shown here is derived from an EMBL/GenBank/DDBJ whole genome shotgun (WGS) entry which is preliminary data.</text>
</comment>
<feature type="compositionally biased region" description="Acidic residues" evidence="1">
    <location>
        <begin position="26"/>
        <end position="38"/>
    </location>
</feature>
<dbReference type="Gene3D" id="3.30.70.1230">
    <property type="entry name" value="Nucleotide cyclase"/>
    <property type="match status" value="1"/>
</dbReference>
<evidence type="ECO:0000259" key="3">
    <source>
        <dbReference type="PROSITE" id="PS50125"/>
    </source>
</evidence>
<organism evidence="4 5">
    <name type="scientific">Durusdinium trenchii</name>
    <dbReference type="NCBI Taxonomy" id="1381693"/>
    <lineage>
        <taxon>Eukaryota</taxon>
        <taxon>Sar</taxon>
        <taxon>Alveolata</taxon>
        <taxon>Dinophyceae</taxon>
        <taxon>Suessiales</taxon>
        <taxon>Symbiodiniaceae</taxon>
        <taxon>Durusdinium</taxon>
    </lineage>
</organism>
<feature type="transmembrane region" description="Helical" evidence="2">
    <location>
        <begin position="707"/>
        <end position="732"/>
    </location>
</feature>